<evidence type="ECO:0000256" key="1">
    <source>
        <dbReference type="SAM" id="MobiDB-lite"/>
    </source>
</evidence>
<comment type="caution">
    <text evidence="2">The sequence shown here is derived from an EMBL/GenBank/DDBJ whole genome shotgun (WGS) entry which is preliminary data.</text>
</comment>
<feature type="region of interest" description="Disordered" evidence="1">
    <location>
        <begin position="56"/>
        <end position="107"/>
    </location>
</feature>
<gene>
    <name evidence="2" type="ORF">PCOR1329_LOCUS12830</name>
</gene>
<sequence>DVVIILSTADDEMEISWGNKTAVQHAQEIANNDLVDDAALPRPVFDDLRSTTVQNRIVGESRPQHAPRLPSAPSGAGSSGGSQAPAPSTGSADGVAPGADAEEEEEPDGCGILNFHRIFGEGEDSTGAGQRREAAREEPAASGAGAARAGRSSGGAPRAKVKAQADSTMPPPLSRAAGTTRRSATKASTTDASQPPGRAERGASNQLSKLEGIHMEYLKGQRASVLTLDKQHFKKIKSLTDSLSSKTKLLNPLLQKQVNNELKVVEIDGKMIKAFKQFSRKGGGDEFLGEVAEVKAFASQNPVVEFEVPPCMSQGIKDCEFTTKLLEFVMANDKPQMPQRFKGISKLECQALELTADELTVWQKDIFARIQLVECFLSAFPISGLKSDLEFDVGDVTTERMLVLRKAFTISNYAGNVASIGDSLVQISRGGNDFFKAISASGAGGRMLMALLARVNEQSRKETALDAISTLLSEDSGATVSSLVRLDDEFEQSGFEVRREHLQGYCKQYRECVVDVGTSLGRYLELLMNGCKGAGVHADEEKGVVVAKDEQVFDAIGRWARGPLDLLRADRPGSSVDVGHLEELARVIAFTQPILLGDHCGVMKLPADAFHRAFEESRRVMSEREQLFLGPKMSDIVSDLEKDSLCWDVTLGWGQRLIR</sequence>
<feature type="non-terminal residue" evidence="2">
    <location>
        <position position="1"/>
    </location>
</feature>
<proteinExistence type="predicted"/>
<evidence type="ECO:0000313" key="2">
    <source>
        <dbReference type="EMBL" id="CAK0806704.1"/>
    </source>
</evidence>
<dbReference type="Proteomes" id="UP001189429">
    <property type="component" value="Unassembled WGS sequence"/>
</dbReference>
<feature type="non-terminal residue" evidence="2">
    <location>
        <position position="659"/>
    </location>
</feature>
<feature type="compositionally biased region" description="Low complexity" evidence="1">
    <location>
        <begin position="71"/>
        <end position="99"/>
    </location>
</feature>
<evidence type="ECO:0000313" key="3">
    <source>
        <dbReference type="Proteomes" id="UP001189429"/>
    </source>
</evidence>
<feature type="region of interest" description="Disordered" evidence="1">
    <location>
        <begin position="120"/>
        <end position="204"/>
    </location>
</feature>
<feature type="compositionally biased region" description="Basic and acidic residues" evidence="1">
    <location>
        <begin position="130"/>
        <end position="139"/>
    </location>
</feature>
<protein>
    <recommendedName>
        <fullName evidence="4">FH2 domain-containing protein</fullName>
    </recommendedName>
</protein>
<name>A0ABN9QN15_9DINO</name>
<reference evidence="2" key="1">
    <citation type="submission" date="2023-10" db="EMBL/GenBank/DDBJ databases">
        <authorList>
            <person name="Chen Y."/>
            <person name="Shah S."/>
            <person name="Dougan E. K."/>
            <person name="Thang M."/>
            <person name="Chan C."/>
        </authorList>
    </citation>
    <scope>NUCLEOTIDE SEQUENCE [LARGE SCALE GENOMIC DNA]</scope>
</reference>
<feature type="compositionally biased region" description="Low complexity" evidence="1">
    <location>
        <begin position="174"/>
        <end position="193"/>
    </location>
</feature>
<feature type="compositionally biased region" description="Low complexity" evidence="1">
    <location>
        <begin position="140"/>
        <end position="158"/>
    </location>
</feature>
<organism evidence="2 3">
    <name type="scientific">Prorocentrum cordatum</name>
    <dbReference type="NCBI Taxonomy" id="2364126"/>
    <lineage>
        <taxon>Eukaryota</taxon>
        <taxon>Sar</taxon>
        <taxon>Alveolata</taxon>
        <taxon>Dinophyceae</taxon>
        <taxon>Prorocentrales</taxon>
        <taxon>Prorocentraceae</taxon>
        <taxon>Prorocentrum</taxon>
    </lineage>
</organism>
<dbReference type="EMBL" id="CAUYUJ010003770">
    <property type="protein sequence ID" value="CAK0806704.1"/>
    <property type="molecule type" value="Genomic_DNA"/>
</dbReference>
<keyword evidence="3" id="KW-1185">Reference proteome</keyword>
<accession>A0ABN9QN15</accession>
<evidence type="ECO:0008006" key="4">
    <source>
        <dbReference type="Google" id="ProtNLM"/>
    </source>
</evidence>